<reference evidence="2 3" key="1">
    <citation type="journal article" date="2015" name="Genome Announc.">
        <title>Expanding the biotechnology potential of lactobacilli through comparative genomics of 213 strains and associated genera.</title>
        <authorList>
            <person name="Sun Z."/>
            <person name="Harris H.M."/>
            <person name="McCann A."/>
            <person name="Guo C."/>
            <person name="Argimon S."/>
            <person name="Zhang W."/>
            <person name="Yang X."/>
            <person name="Jeffery I.B."/>
            <person name="Cooney J.C."/>
            <person name="Kagawa T.F."/>
            <person name="Liu W."/>
            <person name="Song Y."/>
            <person name="Salvetti E."/>
            <person name="Wrobel A."/>
            <person name="Rasinkangas P."/>
            <person name="Parkhill J."/>
            <person name="Rea M.C."/>
            <person name="O'Sullivan O."/>
            <person name="Ritari J."/>
            <person name="Douillard F.P."/>
            <person name="Paul Ross R."/>
            <person name="Yang R."/>
            <person name="Briner A.E."/>
            <person name="Felis G.E."/>
            <person name="de Vos W.M."/>
            <person name="Barrangou R."/>
            <person name="Klaenhammer T.R."/>
            <person name="Caufield P.W."/>
            <person name="Cui Y."/>
            <person name="Zhang H."/>
            <person name="O'Toole P.W."/>
        </authorList>
    </citation>
    <scope>NUCLEOTIDE SEQUENCE [LARGE SCALE GENOMIC DNA]</scope>
    <source>
        <strain evidence="2 3">DSM 19394</strain>
    </source>
</reference>
<gene>
    <name evidence="2" type="ORF">FD25_GL000103</name>
</gene>
<feature type="transmembrane region" description="Helical" evidence="1">
    <location>
        <begin position="21"/>
        <end position="42"/>
    </location>
</feature>
<name>A0A0R1LJF4_9LACO</name>
<protein>
    <submittedName>
        <fullName evidence="2">Uncharacterized protein</fullName>
    </submittedName>
</protein>
<keyword evidence="1" id="KW-0812">Transmembrane</keyword>
<dbReference type="Proteomes" id="UP000051955">
    <property type="component" value="Unassembled WGS sequence"/>
</dbReference>
<comment type="caution">
    <text evidence="2">The sequence shown here is derived from an EMBL/GenBank/DDBJ whole genome shotgun (WGS) entry which is preliminary data.</text>
</comment>
<feature type="transmembrane region" description="Helical" evidence="1">
    <location>
        <begin position="87"/>
        <end position="109"/>
    </location>
</feature>
<keyword evidence="1" id="KW-0472">Membrane</keyword>
<dbReference type="InterPro" id="IPR025962">
    <property type="entry name" value="SdpI/YhfL"/>
</dbReference>
<keyword evidence="1" id="KW-1133">Transmembrane helix</keyword>
<dbReference type="Pfam" id="PF13630">
    <property type="entry name" value="SdpI"/>
    <property type="match status" value="1"/>
</dbReference>
<feature type="transmembrane region" description="Helical" evidence="1">
    <location>
        <begin position="176"/>
        <end position="195"/>
    </location>
</feature>
<evidence type="ECO:0000313" key="2">
    <source>
        <dbReference type="EMBL" id="KRK95688.1"/>
    </source>
</evidence>
<dbReference type="STRING" id="1423715.FD25_GL000103"/>
<proteinExistence type="predicted"/>
<accession>A0A0R1LJF4</accession>
<feature type="transmembrane region" description="Helical" evidence="1">
    <location>
        <begin position="54"/>
        <end position="75"/>
    </location>
</feature>
<evidence type="ECO:0000256" key="1">
    <source>
        <dbReference type="SAM" id="Phobius"/>
    </source>
</evidence>
<dbReference type="EMBL" id="AZDV01000006">
    <property type="protein sequence ID" value="KRK95688.1"/>
    <property type="molecule type" value="Genomic_DNA"/>
</dbReference>
<dbReference type="PATRIC" id="fig|1423715.3.peg.106"/>
<organism evidence="2 3">
    <name type="scientific">Levilactobacillus acidifarinae DSM 19394 = JCM 15949</name>
    <dbReference type="NCBI Taxonomy" id="1423715"/>
    <lineage>
        <taxon>Bacteria</taxon>
        <taxon>Bacillati</taxon>
        <taxon>Bacillota</taxon>
        <taxon>Bacilli</taxon>
        <taxon>Lactobacillales</taxon>
        <taxon>Lactobacillaceae</taxon>
        <taxon>Levilactobacillus</taxon>
    </lineage>
</organism>
<sequence length="204" mass="22408">MKLILEKGMGTMLINYTGTKGLRILRLLNAGLLILAGGLQLVRVRWGVIQPDRSWQLFLGMVILYGVSLGLPGILHRHFGMRRAPELAMDLSLGISLYSLLLVLTPQAFVRQLPVGGLITALGILGAYMPRNSWIGIRLPGTLNSPQRWRQTNQLAERIMVPWGGLLMVAELLPPVWFVGVLIVGGIGLVMATVWSSEKASQLH</sequence>
<dbReference type="AlphaFoldDB" id="A0A0R1LJF4"/>
<evidence type="ECO:0000313" key="3">
    <source>
        <dbReference type="Proteomes" id="UP000051955"/>
    </source>
</evidence>
<keyword evidence="3" id="KW-1185">Reference proteome</keyword>